<protein>
    <submittedName>
        <fullName evidence="2">DinB family protein</fullName>
    </submittedName>
</protein>
<evidence type="ECO:0000313" key="2">
    <source>
        <dbReference type="EMBL" id="MBN3545111.1"/>
    </source>
</evidence>
<dbReference type="EMBL" id="JAFHKS010000042">
    <property type="protein sequence ID" value="MBN3545111.1"/>
    <property type="molecule type" value="Genomic_DNA"/>
</dbReference>
<name>A0ABS2ZET5_9BACL</name>
<accession>A0ABS2ZET5</accession>
<dbReference type="RefSeq" id="WP_188403258.1">
    <property type="nucleotide sequence ID" value="NZ_BMCE01000002.1"/>
</dbReference>
<dbReference type="Pfam" id="PF12867">
    <property type="entry name" value="DinB_2"/>
    <property type="match status" value="1"/>
</dbReference>
<evidence type="ECO:0000313" key="3">
    <source>
        <dbReference type="Proteomes" id="UP001319060"/>
    </source>
</evidence>
<proteinExistence type="predicted"/>
<gene>
    <name evidence="2" type="ORF">JYA64_07390</name>
</gene>
<dbReference type="InterPro" id="IPR034660">
    <property type="entry name" value="DinB/YfiT-like"/>
</dbReference>
<evidence type="ECO:0000259" key="1">
    <source>
        <dbReference type="Pfam" id="PF12867"/>
    </source>
</evidence>
<dbReference type="SUPFAM" id="SSF109854">
    <property type="entry name" value="DinB/YfiT-like putative metalloenzymes"/>
    <property type="match status" value="1"/>
</dbReference>
<sequence length="161" mass="18213">MNEKMIFDQLEFARNITFKVAEGITEENADLIPDGFPNSLRWQLGHIYTSVEGIVFHFANETKNLPRNYGELFNTGTKPVDWNTTPPTIEEIKSLLSEQVKRVRETFEGRLDEKIANPLPIGPLKLETIGELISFASFHESEHIGIIKTMNHAVKSSVGTK</sequence>
<dbReference type="Gene3D" id="1.20.120.450">
    <property type="entry name" value="dinb family like domain"/>
    <property type="match status" value="1"/>
</dbReference>
<keyword evidence="3" id="KW-1185">Reference proteome</keyword>
<feature type="domain" description="DinB-like" evidence="1">
    <location>
        <begin position="9"/>
        <end position="147"/>
    </location>
</feature>
<reference evidence="2 3" key="1">
    <citation type="submission" date="2021-01" db="EMBL/GenBank/DDBJ databases">
        <title>Genome Sequencing of Type Strains.</title>
        <authorList>
            <person name="Lemaire J.F."/>
            <person name="Inderbitzin P."/>
            <person name="Collins S.B."/>
            <person name="Wespe N."/>
            <person name="Knight-Connoni V."/>
        </authorList>
    </citation>
    <scope>NUCLEOTIDE SEQUENCE [LARGE SCALE GENOMIC DNA]</scope>
    <source>
        <strain evidence="2 3">DSM 14730</strain>
    </source>
</reference>
<dbReference type="InterPro" id="IPR024775">
    <property type="entry name" value="DinB-like"/>
</dbReference>
<comment type="caution">
    <text evidence="2">The sequence shown here is derived from an EMBL/GenBank/DDBJ whole genome shotgun (WGS) entry which is preliminary data.</text>
</comment>
<organism evidence="2 3">
    <name type="scientific">Fictibacillus barbaricus</name>
    <dbReference type="NCBI Taxonomy" id="182136"/>
    <lineage>
        <taxon>Bacteria</taxon>
        <taxon>Bacillati</taxon>
        <taxon>Bacillota</taxon>
        <taxon>Bacilli</taxon>
        <taxon>Bacillales</taxon>
        <taxon>Fictibacillaceae</taxon>
        <taxon>Fictibacillus</taxon>
    </lineage>
</organism>
<dbReference type="Proteomes" id="UP001319060">
    <property type="component" value="Unassembled WGS sequence"/>
</dbReference>